<feature type="transmembrane region" description="Helical" evidence="1">
    <location>
        <begin position="50"/>
        <end position="74"/>
    </location>
</feature>
<dbReference type="InterPro" id="IPR021484">
    <property type="entry name" value="DUF3137"/>
</dbReference>
<evidence type="ECO:0000313" key="2">
    <source>
        <dbReference type="EMBL" id="RIJ27778.1"/>
    </source>
</evidence>
<dbReference type="Pfam" id="PF11335">
    <property type="entry name" value="DUF3137"/>
    <property type="match status" value="1"/>
</dbReference>
<dbReference type="AlphaFoldDB" id="A0A399R8P5"/>
<keyword evidence="1" id="KW-0812">Transmembrane</keyword>
<keyword evidence="1" id="KW-1133">Transmembrane helix</keyword>
<accession>A0A399R8P5</accession>
<evidence type="ECO:0000256" key="1">
    <source>
        <dbReference type="SAM" id="Phobius"/>
    </source>
</evidence>
<keyword evidence="1" id="KW-0472">Membrane</keyword>
<dbReference type="RefSeq" id="WP_119455153.1">
    <property type="nucleotide sequence ID" value="NZ_QWGA01000008.1"/>
</dbReference>
<protein>
    <submittedName>
        <fullName evidence="2">DUF3137 domain-containing protein</fullName>
    </submittedName>
</protein>
<dbReference type="EMBL" id="QWGA01000008">
    <property type="protein sequence ID" value="RIJ27778.1"/>
    <property type="molecule type" value="Genomic_DNA"/>
</dbReference>
<comment type="caution">
    <text evidence="2">The sequence shown here is derived from an EMBL/GenBank/DDBJ whole genome shotgun (WGS) entry which is preliminary data.</text>
</comment>
<name>A0A399R8P5_9PROT</name>
<keyword evidence="3" id="KW-1185">Reference proteome</keyword>
<reference evidence="2 3" key="1">
    <citation type="submission" date="2018-08" db="EMBL/GenBank/DDBJ databases">
        <title>Henriciella mobilis sp. nov., isolated from seawater.</title>
        <authorList>
            <person name="Cheng H."/>
            <person name="Wu Y.-H."/>
            <person name="Xu X.-W."/>
            <person name="Guo L.-L."/>
        </authorList>
    </citation>
    <scope>NUCLEOTIDE SEQUENCE [LARGE SCALE GENOMIC DNA]</scope>
    <source>
        <strain evidence="2 3">CCUG67844</strain>
    </source>
</reference>
<dbReference type="Proteomes" id="UP000265845">
    <property type="component" value="Unassembled WGS sequence"/>
</dbReference>
<gene>
    <name evidence="2" type="ORF">D1222_15525</name>
</gene>
<organism evidence="2 3">
    <name type="scientific">Henriciella algicola</name>
    <dbReference type="NCBI Taxonomy" id="1608422"/>
    <lineage>
        <taxon>Bacteria</taxon>
        <taxon>Pseudomonadati</taxon>
        <taxon>Pseudomonadota</taxon>
        <taxon>Alphaproteobacteria</taxon>
        <taxon>Hyphomonadales</taxon>
        <taxon>Hyphomonadaceae</taxon>
        <taxon>Henriciella</taxon>
    </lineage>
</organism>
<proteinExistence type="predicted"/>
<dbReference type="OrthoDB" id="4960523at2"/>
<feature type="transmembrane region" description="Helical" evidence="1">
    <location>
        <begin position="80"/>
        <end position="100"/>
    </location>
</feature>
<sequence length="357" mass="40335">MSKSMTLEDHFTRLHPVRPEHEAARLLWQERLGPELSAREDERKAVINRAVMHTVATAAFITALVFAAIIAFGFQTIFPFGIFAGIVATFIACAAVWMPVFTMKSQTKQLVVGAACEPFGFTYQTLHQDFSGVSSLRSLGSWVNANRSVVFSKTDDAPTPAFDRLKAVGLMPTYDSRKFEDLIEGVRADAAFTMVECKLTQQQGSGKNRRTVTKFQGLLLNIEYPDRFLGRTLLARDGWWSWGRKNGMQEVQLVSKELEDAFTVYSTDQVEARTLLTPDRMERLIALERHFKGSKLRGVFEEGHLTIALEAKDQFEAGSIFKPLMDPARYIETLTEIGLICDLIDGFLTREWYKDKI</sequence>
<evidence type="ECO:0000313" key="3">
    <source>
        <dbReference type="Proteomes" id="UP000265845"/>
    </source>
</evidence>